<dbReference type="AlphaFoldDB" id="A0AA38GBV1"/>
<keyword evidence="2" id="KW-1185">Reference proteome</keyword>
<dbReference type="Proteomes" id="UP000824469">
    <property type="component" value="Unassembled WGS sequence"/>
</dbReference>
<evidence type="ECO:0000313" key="2">
    <source>
        <dbReference type="Proteomes" id="UP000824469"/>
    </source>
</evidence>
<proteinExistence type="predicted"/>
<name>A0AA38GBV1_TAXCH</name>
<organism evidence="1 2">
    <name type="scientific">Taxus chinensis</name>
    <name type="common">Chinese yew</name>
    <name type="synonym">Taxus wallichiana var. chinensis</name>
    <dbReference type="NCBI Taxonomy" id="29808"/>
    <lineage>
        <taxon>Eukaryota</taxon>
        <taxon>Viridiplantae</taxon>
        <taxon>Streptophyta</taxon>
        <taxon>Embryophyta</taxon>
        <taxon>Tracheophyta</taxon>
        <taxon>Spermatophyta</taxon>
        <taxon>Pinopsida</taxon>
        <taxon>Pinidae</taxon>
        <taxon>Conifers II</taxon>
        <taxon>Cupressales</taxon>
        <taxon>Taxaceae</taxon>
        <taxon>Taxus</taxon>
    </lineage>
</organism>
<reference evidence="1 2" key="1">
    <citation type="journal article" date="2021" name="Nat. Plants">
        <title>The Taxus genome provides insights into paclitaxel biosynthesis.</title>
        <authorList>
            <person name="Xiong X."/>
            <person name="Gou J."/>
            <person name="Liao Q."/>
            <person name="Li Y."/>
            <person name="Zhou Q."/>
            <person name="Bi G."/>
            <person name="Li C."/>
            <person name="Du R."/>
            <person name="Wang X."/>
            <person name="Sun T."/>
            <person name="Guo L."/>
            <person name="Liang H."/>
            <person name="Lu P."/>
            <person name="Wu Y."/>
            <person name="Zhang Z."/>
            <person name="Ro D.K."/>
            <person name="Shang Y."/>
            <person name="Huang S."/>
            <person name="Yan J."/>
        </authorList>
    </citation>
    <scope>NUCLEOTIDE SEQUENCE [LARGE SCALE GENOMIC DNA]</scope>
    <source>
        <strain evidence="1">Ta-2019</strain>
    </source>
</reference>
<protein>
    <submittedName>
        <fullName evidence="1">Uncharacterized protein</fullName>
    </submittedName>
</protein>
<comment type="caution">
    <text evidence="1">The sequence shown here is derived from an EMBL/GenBank/DDBJ whole genome shotgun (WGS) entry which is preliminary data.</text>
</comment>
<evidence type="ECO:0000313" key="1">
    <source>
        <dbReference type="EMBL" id="KAH9320439.1"/>
    </source>
</evidence>
<gene>
    <name evidence="1" type="ORF">KI387_015078</name>
</gene>
<sequence length="203" mass="22914">MKMLSLYLQPVAIYRGNPFAWKSSAQSTCHNLLSISLRLSCKSIYSKPSSRFGGFSLWVPRRRAISTHAKKKSSKPEVVKGSSPVQDDILSGLNEISNEAVKAMARHDSKAIEELKDKVNYLERYLVEEGETDAAKFMLIIAGMLDHMVPAEKDELSDVYKAALKKMWNIVEDSGWILKFENEETMQEMVDDDLIPPVLNGPY</sequence>
<accession>A0AA38GBV1</accession>
<dbReference type="OMA" id="ELNHVYK"/>
<dbReference type="EMBL" id="JAHRHJ020000003">
    <property type="protein sequence ID" value="KAH9320439.1"/>
    <property type="molecule type" value="Genomic_DNA"/>
</dbReference>